<evidence type="ECO:0000313" key="1">
    <source>
        <dbReference type="EMBL" id="JAH26121.1"/>
    </source>
</evidence>
<name>A0A0E9RAC8_ANGAN</name>
<reference evidence="1" key="1">
    <citation type="submission" date="2014-11" db="EMBL/GenBank/DDBJ databases">
        <authorList>
            <person name="Amaro Gonzalez C."/>
        </authorList>
    </citation>
    <scope>NUCLEOTIDE SEQUENCE</scope>
</reference>
<sequence length="42" mass="4808">MMLRILVSSLTLCREGFLKCVFKILPCVLELHCFQLPVVNVT</sequence>
<dbReference type="EMBL" id="GBXM01082456">
    <property type="protein sequence ID" value="JAH26121.1"/>
    <property type="molecule type" value="Transcribed_RNA"/>
</dbReference>
<reference evidence="1" key="2">
    <citation type="journal article" date="2015" name="Fish Shellfish Immunol.">
        <title>Early steps in the European eel (Anguilla anguilla)-Vibrio vulnificus interaction in the gills: Role of the RtxA13 toxin.</title>
        <authorList>
            <person name="Callol A."/>
            <person name="Pajuelo D."/>
            <person name="Ebbesson L."/>
            <person name="Teles M."/>
            <person name="MacKenzie S."/>
            <person name="Amaro C."/>
        </authorList>
    </citation>
    <scope>NUCLEOTIDE SEQUENCE</scope>
</reference>
<dbReference type="AlphaFoldDB" id="A0A0E9RAC8"/>
<organism evidence="1">
    <name type="scientific">Anguilla anguilla</name>
    <name type="common">European freshwater eel</name>
    <name type="synonym">Muraena anguilla</name>
    <dbReference type="NCBI Taxonomy" id="7936"/>
    <lineage>
        <taxon>Eukaryota</taxon>
        <taxon>Metazoa</taxon>
        <taxon>Chordata</taxon>
        <taxon>Craniata</taxon>
        <taxon>Vertebrata</taxon>
        <taxon>Euteleostomi</taxon>
        <taxon>Actinopterygii</taxon>
        <taxon>Neopterygii</taxon>
        <taxon>Teleostei</taxon>
        <taxon>Anguilliformes</taxon>
        <taxon>Anguillidae</taxon>
        <taxon>Anguilla</taxon>
    </lineage>
</organism>
<protein>
    <submittedName>
        <fullName evidence="1">Uncharacterized protein</fullName>
    </submittedName>
</protein>
<proteinExistence type="predicted"/>
<accession>A0A0E9RAC8</accession>